<dbReference type="Gramene" id="RZC59269">
    <property type="protein sequence ID" value="RZC59269"/>
    <property type="gene ID" value="C5167_006573"/>
</dbReference>
<protein>
    <submittedName>
        <fullName evidence="1">Uncharacterized protein</fullName>
    </submittedName>
</protein>
<reference evidence="1 2" key="1">
    <citation type="journal article" date="2018" name="Science">
        <title>The opium poppy genome and morphinan production.</title>
        <authorList>
            <person name="Guo L."/>
            <person name="Winzer T."/>
            <person name="Yang X."/>
            <person name="Li Y."/>
            <person name="Ning Z."/>
            <person name="He Z."/>
            <person name="Teodor R."/>
            <person name="Lu Y."/>
            <person name="Bowser T.A."/>
            <person name="Graham I.A."/>
            <person name="Ye K."/>
        </authorList>
    </citation>
    <scope>NUCLEOTIDE SEQUENCE [LARGE SCALE GENOMIC DNA]</scope>
    <source>
        <strain evidence="2">cv. HN1</strain>
        <tissue evidence="1">Leaves</tissue>
    </source>
</reference>
<gene>
    <name evidence="1" type="ORF">C5167_006573</name>
</gene>
<dbReference type="GO" id="GO:0003924">
    <property type="term" value="F:GTPase activity"/>
    <property type="evidence" value="ECO:0007669"/>
    <property type="project" value="InterPro"/>
</dbReference>
<proteinExistence type="predicted"/>
<name>A0A4Y7JHN7_PAPSO</name>
<dbReference type="InterPro" id="IPR001806">
    <property type="entry name" value="Small_GTPase"/>
</dbReference>
<dbReference type="AlphaFoldDB" id="A0A4Y7JHN7"/>
<dbReference type="Gene3D" id="3.40.50.300">
    <property type="entry name" value="P-loop containing nucleotide triphosphate hydrolases"/>
    <property type="match status" value="1"/>
</dbReference>
<accession>A0A4Y7JHN7</accession>
<dbReference type="Proteomes" id="UP000316621">
    <property type="component" value="Chromosome 4"/>
</dbReference>
<dbReference type="InterPro" id="IPR027417">
    <property type="entry name" value="P-loop_NTPase"/>
</dbReference>
<evidence type="ECO:0000313" key="1">
    <source>
        <dbReference type="EMBL" id="RZC59269.1"/>
    </source>
</evidence>
<dbReference type="EMBL" id="CM010718">
    <property type="protein sequence ID" value="RZC59269.1"/>
    <property type="molecule type" value="Genomic_DNA"/>
</dbReference>
<dbReference type="STRING" id="3469.A0A4Y7JHN7"/>
<sequence length="105" mass="11911">MKWIRWCYLVEGVLGFFPDILLPGVAISRGVVKSNLIFRFDYERPNEFSLETKSIIVVALATRSLIVAVKIIKAQIWDTFGQGRVSTVSEKDVHIMVLQGLDEVE</sequence>
<dbReference type="GO" id="GO:0005525">
    <property type="term" value="F:GTP binding"/>
    <property type="evidence" value="ECO:0007669"/>
    <property type="project" value="InterPro"/>
</dbReference>
<evidence type="ECO:0000313" key="2">
    <source>
        <dbReference type="Proteomes" id="UP000316621"/>
    </source>
</evidence>
<dbReference type="Pfam" id="PF00071">
    <property type="entry name" value="Ras"/>
    <property type="match status" value="1"/>
</dbReference>
<keyword evidence="2" id="KW-1185">Reference proteome</keyword>
<organism evidence="1 2">
    <name type="scientific">Papaver somniferum</name>
    <name type="common">Opium poppy</name>
    <dbReference type="NCBI Taxonomy" id="3469"/>
    <lineage>
        <taxon>Eukaryota</taxon>
        <taxon>Viridiplantae</taxon>
        <taxon>Streptophyta</taxon>
        <taxon>Embryophyta</taxon>
        <taxon>Tracheophyta</taxon>
        <taxon>Spermatophyta</taxon>
        <taxon>Magnoliopsida</taxon>
        <taxon>Ranunculales</taxon>
        <taxon>Papaveraceae</taxon>
        <taxon>Papaveroideae</taxon>
        <taxon>Papaver</taxon>
    </lineage>
</organism>